<sequence>MDTIFKMLGVDNCGAKEETLVDLNTDSMISTEISDAPVEMTSLIDTPRVKSSLSYANVIGDDSLSMNELMVVENGLNDVVTKPAYNCTDLNHIDAGLVTILNFLRSANACCRVTFDPGGNWEFNCQDGSAPVSFNVEGSLYVQCSFIKGSRQSFGVFDPDGNYDIQLKLSIVEPDEYGKKSLLSMNP</sequence>
<organism evidence="1 2">
    <name type="scientific">Oldenlandia corymbosa var. corymbosa</name>
    <dbReference type="NCBI Taxonomy" id="529605"/>
    <lineage>
        <taxon>Eukaryota</taxon>
        <taxon>Viridiplantae</taxon>
        <taxon>Streptophyta</taxon>
        <taxon>Embryophyta</taxon>
        <taxon>Tracheophyta</taxon>
        <taxon>Spermatophyta</taxon>
        <taxon>Magnoliopsida</taxon>
        <taxon>eudicotyledons</taxon>
        <taxon>Gunneridae</taxon>
        <taxon>Pentapetalae</taxon>
        <taxon>asterids</taxon>
        <taxon>lamiids</taxon>
        <taxon>Gentianales</taxon>
        <taxon>Rubiaceae</taxon>
        <taxon>Rubioideae</taxon>
        <taxon>Spermacoceae</taxon>
        <taxon>Hedyotis-Oldenlandia complex</taxon>
        <taxon>Oldenlandia</taxon>
    </lineage>
</organism>
<protein>
    <submittedName>
        <fullName evidence="1">OLC1v1025001C1</fullName>
    </submittedName>
</protein>
<proteinExistence type="predicted"/>
<gene>
    <name evidence="1" type="ORF">OLC1_LOCUS2455</name>
</gene>
<name>A0AAV1C6I2_OLDCO</name>
<dbReference type="AlphaFoldDB" id="A0AAV1C6I2"/>
<dbReference type="EMBL" id="OX459118">
    <property type="protein sequence ID" value="CAI9090264.1"/>
    <property type="molecule type" value="Genomic_DNA"/>
</dbReference>
<keyword evidence="2" id="KW-1185">Reference proteome</keyword>
<evidence type="ECO:0000313" key="2">
    <source>
        <dbReference type="Proteomes" id="UP001161247"/>
    </source>
</evidence>
<accession>A0AAV1C6I2</accession>
<reference evidence="1" key="1">
    <citation type="submission" date="2023-03" db="EMBL/GenBank/DDBJ databases">
        <authorList>
            <person name="Julca I."/>
        </authorList>
    </citation>
    <scope>NUCLEOTIDE SEQUENCE</scope>
</reference>
<dbReference type="Proteomes" id="UP001161247">
    <property type="component" value="Chromosome 1"/>
</dbReference>
<evidence type="ECO:0000313" key="1">
    <source>
        <dbReference type="EMBL" id="CAI9090264.1"/>
    </source>
</evidence>